<dbReference type="PANTHER" id="PTHR33908:SF3">
    <property type="entry name" value="UNDECAPRENYL PHOSPHATE-ALPHA-4-AMINO-4-DEOXY-L-ARABINOSE ARABINOSYL TRANSFERASE"/>
    <property type="match status" value="1"/>
</dbReference>
<keyword evidence="2" id="KW-1003">Cell membrane</keyword>
<keyword evidence="3" id="KW-0328">Glycosyltransferase</keyword>
<evidence type="ECO:0000256" key="8">
    <source>
        <dbReference type="SAM" id="Phobius"/>
    </source>
</evidence>
<dbReference type="GO" id="GO:0009103">
    <property type="term" value="P:lipopolysaccharide biosynthetic process"/>
    <property type="evidence" value="ECO:0007669"/>
    <property type="project" value="UniProtKB-ARBA"/>
</dbReference>
<accession>A0A1G2CK39</accession>
<name>A0A1G2CK39_9BACT</name>
<dbReference type="PANTHER" id="PTHR33908">
    <property type="entry name" value="MANNOSYLTRANSFERASE YKCB-RELATED"/>
    <property type="match status" value="1"/>
</dbReference>
<dbReference type="EMBL" id="MHLC01000004">
    <property type="protein sequence ID" value="OGZ01773.1"/>
    <property type="molecule type" value="Genomic_DNA"/>
</dbReference>
<feature type="transmembrane region" description="Helical" evidence="8">
    <location>
        <begin position="210"/>
        <end position="233"/>
    </location>
</feature>
<dbReference type="Proteomes" id="UP000178495">
    <property type="component" value="Unassembled WGS sequence"/>
</dbReference>
<keyword evidence="5 8" id="KW-0812">Transmembrane</keyword>
<evidence type="ECO:0000256" key="2">
    <source>
        <dbReference type="ARBA" id="ARBA00022475"/>
    </source>
</evidence>
<keyword evidence="7 8" id="KW-0472">Membrane</keyword>
<feature type="transmembrane region" description="Helical" evidence="8">
    <location>
        <begin position="378"/>
        <end position="397"/>
    </location>
</feature>
<feature type="transmembrane region" description="Helical" evidence="8">
    <location>
        <begin position="158"/>
        <end position="175"/>
    </location>
</feature>
<dbReference type="STRING" id="1798652.A3A43_00025"/>
<sequence>MDRRKYFWWLLLVVIIATFLRLYQLDAAPPGLYPDEAMNGNNALEALRTGEWRTYYPENNGREGLFINIQALSLLAFGKNEPWVLRLPSALFGILTVLGLYFLAKELWNARVGLLASFLLATSFWHIIFSRIGFRAIMAPLLAVWGFYFFLKAVRMRGAPISIFSALAGGAIYGLGFYTYIAYRVTPLLVLFMLMYFWRESGAGIWRKQFLLSTLYFLLSAFLVALPIGLYYLSHPADFFGRTAELSIFSSQTPLKDLVGNTLKTAGMFNVAGDFNWRHNFAGRPELFWPVGMLFLIGIFAGSRTIWGKSRLRAALRPSGHGSPQGESEAEAPAKIRAGDLSGNADEIFPFSLVFFWLILAALPVVVSNEGLPHALRAILMIPPVFILAAVGGVSLYDRLRPALPKIILLPTLYLLLSFLVAHAYTMYFIRWAGNPKTANAFAADYVWLGENLNRMRQDTPKYVVVPEGGVLVRGIPMPSQTVMFITDTFDPEDRKDKNIHYILPADENKIPSGAIKFHLK</sequence>
<evidence type="ECO:0000256" key="7">
    <source>
        <dbReference type="ARBA" id="ARBA00023136"/>
    </source>
</evidence>
<dbReference type="GO" id="GO:0010041">
    <property type="term" value="P:response to iron(III) ion"/>
    <property type="evidence" value="ECO:0007669"/>
    <property type="project" value="TreeGrafter"/>
</dbReference>
<evidence type="ECO:0000256" key="6">
    <source>
        <dbReference type="ARBA" id="ARBA00022989"/>
    </source>
</evidence>
<evidence type="ECO:0000256" key="4">
    <source>
        <dbReference type="ARBA" id="ARBA00022679"/>
    </source>
</evidence>
<keyword evidence="4" id="KW-0808">Transferase</keyword>
<feature type="transmembrane region" description="Helical" evidence="8">
    <location>
        <begin position="409"/>
        <end position="430"/>
    </location>
</feature>
<evidence type="ECO:0000259" key="9">
    <source>
        <dbReference type="Pfam" id="PF13231"/>
    </source>
</evidence>
<feature type="transmembrane region" description="Helical" evidence="8">
    <location>
        <begin position="287"/>
        <end position="307"/>
    </location>
</feature>
<evidence type="ECO:0000256" key="5">
    <source>
        <dbReference type="ARBA" id="ARBA00022692"/>
    </source>
</evidence>
<feature type="transmembrane region" description="Helical" evidence="8">
    <location>
        <begin position="348"/>
        <end position="366"/>
    </location>
</feature>
<dbReference type="AlphaFoldDB" id="A0A1G2CK39"/>
<dbReference type="InterPro" id="IPR038731">
    <property type="entry name" value="RgtA/B/C-like"/>
</dbReference>
<evidence type="ECO:0000256" key="1">
    <source>
        <dbReference type="ARBA" id="ARBA00004651"/>
    </source>
</evidence>
<proteinExistence type="predicted"/>
<feature type="transmembrane region" description="Helical" evidence="8">
    <location>
        <begin position="7"/>
        <end position="24"/>
    </location>
</feature>
<protein>
    <recommendedName>
        <fullName evidence="9">Glycosyltransferase RgtA/B/C/D-like domain-containing protein</fullName>
    </recommendedName>
</protein>
<comment type="caution">
    <text evidence="10">The sequence shown here is derived from an EMBL/GenBank/DDBJ whole genome shotgun (WGS) entry which is preliminary data.</text>
</comment>
<reference evidence="10 11" key="1">
    <citation type="journal article" date="2016" name="Nat. Commun.">
        <title>Thousands of microbial genomes shed light on interconnected biogeochemical processes in an aquifer system.</title>
        <authorList>
            <person name="Anantharaman K."/>
            <person name="Brown C.T."/>
            <person name="Hug L.A."/>
            <person name="Sharon I."/>
            <person name="Castelle C.J."/>
            <person name="Probst A.J."/>
            <person name="Thomas B.C."/>
            <person name="Singh A."/>
            <person name="Wilkins M.J."/>
            <person name="Karaoz U."/>
            <person name="Brodie E.L."/>
            <person name="Williams K.H."/>
            <person name="Hubbard S.S."/>
            <person name="Banfield J.F."/>
        </authorList>
    </citation>
    <scope>NUCLEOTIDE SEQUENCE [LARGE SCALE GENOMIC DNA]</scope>
</reference>
<dbReference type="InterPro" id="IPR050297">
    <property type="entry name" value="LipidA_mod_glycosyltrf_83"/>
</dbReference>
<gene>
    <name evidence="10" type="ORF">A3A43_00025</name>
</gene>
<keyword evidence="6 8" id="KW-1133">Transmembrane helix</keyword>
<dbReference type="Pfam" id="PF13231">
    <property type="entry name" value="PMT_2"/>
    <property type="match status" value="1"/>
</dbReference>
<dbReference type="GO" id="GO:0016763">
    <property type="term" value="F:pentosyltransferase activity"/>
    <property type="evidence" value="ECO:0007669"/>
    <property type="project" value="TreeGrafter"/>
</dbReference>
<evidence type="ECO:0000313" key="11">
    <source>
        <dbReference type="Proteomes" id="UP000178495"/>
    </source>
</evidence>
<feature type="transmembrane region" description="Helical" evidence="8">
    <location>
        <begin position="110"/>
        <end position="128"/>
    </location>
</feature>
<evidence type="ECO:0000313" key="10">
    <source>
        <dbReference type="EMBL" id="OGZ01773.1"/>
    </source>
</evidence>
<feature type="transmembrane region" description="Helical" evidence="8">
    <location>
        <begin position="83"/>
        <end position="103"/>
    </location>
</feature>
<organism evidence="10 11">
    <name type="scientific">Candidatus Liptonbacteria bacterium RIFCSPLOWO2_01_FULL_56_20</name>
    <dbReference type="NCBI Taxonomy" id="1798652"/>
    <lineage>
        <taxon>Bacteria</taxon>
        <taxon>Candidatus Liptoniibacteriota</taxon>
    </lineage>
</organism>
<feature type="transmembrane region" description="Helical" evidence="8">
    <location>
        <begin position="134"/>
        <end position="151"/>
    </location>
</feature>
<dbReference type="GO" id="GO:0005886">
    <property type="term" value="C:plasma membrane"/>
    <property type="evidence" value="ECO:0007669"/>
    <property type="project" value="UniProtKB-SubCell"/>
</dbReference>
<feature type="domain" description="Glycosyltransferase RgtA/B/C/D-like" evidence="9">
    <location>
        <begin position="69"/>
        <end position="223"/>
    </location>
</feature>
<comment type="subcellular location">
    <subcellularLocation>
        <location evidence="1">Cell membrane</location>
        <topology evidence="1">Multi-pass membrane protein</topology>
    </subcellularLocation>
</comment>
<evidence type="ECO:0000256" key="3">
    <source>
        <dbReference type="ARBA" id="ARBA00022676"/>
    </source>
</evidence>